<dbReference type="RefSeq" id="YP_009903736.1">
    <property type="nucleotide sequence ID" value="NC_049849.1"/>
</dbReference>
<sequence>MIESPDDGVDDLDDEDGWFGDEDAWCEECGGVIGEDCAAWCQSRIEDAENEQAESDELDEIDRMCDPAMLPPFTKAEIDAAKTRAEERAQLMREIDPI</sequence>
<dbReference type="Proteomes" id="UP000320799">
    <property type="component" value="Segment"/>
</dbReference>
<name>A0A514CSS7_9CAUD</name>
<dbReference type="GeneID" id="56136012"/>
<keyword evidence="2" id="KW-1185">Reference proteome</keyword>
<dbReference type="EMBL" id="MN094788">
    <property type="protein sequence ID" value="QDH83537.1"/>
    <property type="molecule type" value="Genomic_DNA"/>
</dbReference>
<accession>A0A514CSS7</accession>
<evidence type="ECO:0000313" key="2">
    <source>
        <dbReference type="Proteomes" id="UP000320799"/>
    </source>
</evidence>
<organism evidence="1 2">
    <name type="scientific">Achromobacter phage Motura</name>
    <dbReference type="NCBI Taxonomy" id="2591403"/>
    <lineage>
        <taxon>Viruses</taxon>
        <taxon>Duplodnaviria</taxon>
        <taxon>Heunggongvirae</taxon>
        <taxon>Uroviricota</taxon>
        <taxon>Caudoviricetes</taxon>
        <taxon>Moturavirus</taxon>
        <taxon>Moturavirus motura</taxon>
    </lineage>
</organism>
<evidence type="ECO:0000313" key="1">
    <source>
        <dbReference type="EMBL" id="QDH83537.1"/>
    </source>
</evidence>
<reference evidence="1 2" key="1">
    <citation type="submission" date="2019-06" db="EMBL/GenBank/DDBJ databases">
        <authorList>
            <person name="Kincaid V.D."/>
            <person name="Fuller A."/>
            <person name="Hodges K."/>
            <person name="Bansal M."/>
            <person name="Essig J."/>
            <person name="Johnson A."/>
        </authorList>
    </citation>
    <scope>NUCLEOTIDE SEQUENCE [LARGE SCALE GENOMIC DNA]</scope>
</reference>
<protein>
    <submittedName>
        <fullName evidence="1">Uncharacterized protein</fullName>
    </submittedName>
</protein>
<proteinExistence type="predicted"/>
<dbReference type="KEGG" id="vg:56136012"/>